<evidence type="ECO:0000256" key="2">
    <source>
        <dbReference type="ARBA" id="ARBA00023150"/>
    </source>
</evidence>
<proteinExistence type="predicted"/>
<dbReference type="PANTHER" id="PTHR30592:SF1">
    <property type="entry name" value="SULFUR CARRIER PROTEIN FDHD"/>
    <property type="match status" value="1"/>
</dbReference>
<dbReference type="PIRSF" id="PIRSF015626">
    <property type="entry name" value="FdhD"/>
    <property type="match status" value="1"/>
</dbReference>
<dbReference type="Gene3D" id="3.10.20.10">
    <property type="match status" value="1"/>
</dbReference>
<protein>
    <submittedName>
        <fullName evidence="3">Sufurtransferase FdhD</fullName>
    </submittedName>
</protein>
<dbReference type="Gene3D" id="3.40.140.10">
    <property type="entry name" value="Cytidine Deaminase, domain 2"/>
    <property type="match status" value="1"/>
</dbReference>
<accession>A0A953LIH7</accession>
<dbReference type="GO" id="GO:0016783">
    <property type="term" value="F:sulfurtransferase activity"/>
    <property type="evidence" value="ECO:0007669"/>
    <property type="project" value="InterPro"/>
</dbReference>
<dbReference type="PANTHER" id="PTHR30592">
    <property type="entry name" value="FORMATE DEHYDROGENASE"/>
    <property type="match status" value="1"/>
</dbReference>
<dbReference type="EMBL" id="PIUK01000003">
    <property type="protein sequence ID" value="MBY6274732.1"/>
    <property type="molecule type" value="Genomic_DNA"/>
</dbReference>
<sequence>MYSDQLVCPAHVPRGSPEGRVDAIAAMVTTRTAVQAPVERRTALFVNGQAWLTAQTTPHDLADWAVGRLCGEGLIAGPEEIAHLAVDEAGPCVHAVLPRVRTPAPPAPVAPGPRVAEAQLLRWMQEMLAQAPLYRATGGMHVAMAVRADSGEQIVREDIGRHQAVDKVLGAARLAGWPPAQVVVLTSGRISAEMCARVARFGAPVCASRTAATDEAWALATRLGMDLVGYVRTAASLIVYTTGNRVARRIEP</sequence>
<evidence type="ECO:0000256" key="1">
    <source>
        <dbReference type="ARBA" id="ARBA00022490"/>
    </source>
</evidence>
<comment type="caution">
    <text evidence="3">The sequence shown here is derived from an EMBL/GenBank/DDBJ whole genome shotgun (WGS) entry which is preliminary data.</text>
</comment>
<gene>
    <name evidence="3" type="ORF">CWE10_00730</name>
</gene>
<dbReference type="Proteomes" id="UP000732377">
    <property type="component" value="Unassembled WGS sequence"/>
</dbReference>
<dbReference type="InterPro" id="IPR003786">
    <property type="entry name" value="FdhD"/>
</dbReference>
<keyword evidence="1" id="KW-0963">Cytoplasm</keyword>
<keyword evidence="2" id="KW-0501">Molybdenum cofactor biosynthesis</keyword>
<reference evidence="3" key="1">
    <citation type="submission" date="2017-11" db="EMBL/GenBank/DDBJ databases">
        <title>Three new genomes from thermophilic consortium.</title>
        <authorList>
            <person name="Quaggio R."/>
            <person name="Amgarten D."/>
            <person name="Setubal J.C."/>
        </authorList>
    </citation>
    <scope>NUCLEOTIDE SEQUENCE</scope>
    <source>
        <strain evidence="3">ZCTH01-B2</strain>
    </source>
</reference>
<dbReference type="Pfam" id="PF02634">
    <property type="entry name" value="FdhD-NarQ"/>
    <property type="match status" value="2"/>
</dbReference>
<dbReference type="OMA" id="KITGGVH"/>
<dbReference type="SUPFAM" id="SSF53927">
    <property type="entry name" value="Cytidine deaminase-like"/>
    <property type="match status" value="1"/>
</dbReference>
<dbReference type="AlphaFoldDB" id="A0A953LIH7"/>
<evidence type="ECO:0000313" key="4">
    <source>
        <dbReference type="Proteomes" id="UP000732377"/>
    </source>
</evidence>
<organism evidence="3 4">
    <name type="scientific">Symbiobacterium thermophilum</name>
    <dbReference type="NCBI Taxonomy" id="2734"/>
    <lineage>
        <taxon>Bacteria</taxon>
        <taxon>Bacillati</taxon>
        <taxon>Bacillota</taxon>
        <taxon>Clostridia</taxon>
        <taxon>Eubacteriales</taxon>
        <taxon>Symbiobacteriaceae</taxon>
        <taxon>Symbiobacterium</taxon>
    </lineage>
</organism>
<name>A0A953LIH7_SYMTR</name>
<dbReference type="InterPro" id="IPR016193">
    <property type="entry name" value="Cytidine_deaminase-like"/>
</dbReference>
<evidence type="ECO:0000313" key="3">
    <source>
        <dbReference type="EMBL" id="MBY6274732.1"/>
    </source>
</evidence>
<dbReference type="GO" id="GO:0006777">
    <property type="term" value="P:Mo-molybdopterin cofactor biosynthetic process"/>
    <property type="evidence" value="ECO:0007669"/>
    <property type="project" value="UniProtKB-KW"/>
</dbReference>